<accession>A0AAN6MVE5</accession>
<keyword evidence="1" id="KW-0472">Membrane</keyword>
<evidence type="ECO:0000313" key="2">
    <source>
        <dbReference type="EMBL" id="KAK3933674.1"/>
    </source>
</evidence>
<dbReference type="EMBL" id="MU854094">
    <property type="protein sequence ID" value="KAK3933674.1"/>
    <property type="molecule type" value="Genomic_DNA"/>
</dbReference>
<keyword evidence="1" id="KW-0812">Transmembrane</keyword>
<comment type="caution">
    <text evidence="2">The sequence shown here is derived from an EMBL/GenBank/DDBJ whole genome shotgun (WGS) entry which is preliminary data.</text>
</comment>
<protein>
    <submittedName>
        <fullName evidence="2">Uncharacterized protein</fullName>
    </submittedName>
</protein>
<feature type="transmembrane region" description="Helical" evidence="1">
    <location>
        <begin position="78"/>
        <end position="99"/>
    </location>
</feature>
<evidence type="ECO:0000256" key="1">
    <source>
        <dbReference type="SAM" id="Phobius"/>
    </source>
</evidence>
<feature type="transmembrane region" description="Helical" evidence="1">
    <location>
        <begin position="20"/>
        <end position="42"/>
    </location>
</feature>
<evidence type="ECO:0000313" key="3">
    <source>
        <dbReference type="Proteomes" id="UP001303473"/>
    </source>
</evidence>
<keyword evidence="1" id="KW-1133">Transmembrane helix</keyword>
<sequence length="101" mass="10076">HFKDLNSGCDGLGSRPARVALVTLIGRSLELAAVGFAAVLFLDPRGRPRGRFDGCAFGSGSPSPSPSDSKMKLSSASALSLAAALSLSSASALSLAAALSI</sequence>
<reference evidence="3" key="1">
    <citation type="journal article" date="2023" name="Mol. Phylogenet. Evol.">
        <title>Genome-scale phylogeny and comparative genomics of the fungal order Sordariales.</title>
        <authorList>
            <person name="Hensen N."/>
            <person name="Bonometti L."/>
            <person name="Westerberg I."/>
            <person name="Brannstrom I.O."/>
            <person name="Guillou S."/>
            <person name="Cros-Aarteil S."/>
            <person name="Calhoun S."/>
            <person name="Haridas S."/>
            <person name="Kuo A."/>
            <person name="Mondo S."/>
            <person name="Pangilinan J."/>
            <person name="Riley R."/>
            <person name="LaButti K."/>
            <person name="Andreopoulos B."/>
            <person name="Lipzen A."/>
            <person name="Chen C."/>
            <person name="Yan M."/>
            <person name="Daum C."/>
            <person name="Ng V."/>
            <person name="Clum A."/>
            <person name="Steindorff A."/>
            <person name="Ohm R.A."/>
            <person name="Martin F."/>
            <person name="Silar P."/>
            <person name="Natvig D.O."/>
            <person name="Lalanne C."/>
            <person name="Gautier V."/>
            <person name="Ament-Velasquez S.L."/>
            <person name="Kruys A."/>
            <person name="Hutchinson M.I."/>
            <person name="Powell A.J."/>
            <person name="Barry K."/>
            <person name="Miller A.N."/>
            <person name="Grigoriev I.V."/>
            <person name="Debuchy R."/>
            <person name="Gladieux P."/>
            <person name="Hiltunen Thoren M."/>
            <person name="Johannesson H."/>
        </authorList>
    </citation>
    <scope>NUCLEOTIDE SEQUENCE [LARGE SCALE GENOMIC DNA]</scope>
    <source>
        <strain evidence="3">CBS 340.73</strain>
    </source>
</reference>
<dbReference type="Proteomes" id="UP001303473">
    <property type="component" value="Unassembled WGS sequence"/>
</dbReference>
<proteinExistence type="predicted"/>
<gene>
    <name evidence="2" type="ORF">QBC46DRAFT_432042</name>
</gene>
<feature type="non-terminal residue" evidence="2">
    <location>
        <position position="1"/>
    </location>
</feature>
<name>A0AAN6MVE5_9PEZI</name>
<keyword evidence="3" id="KW-1185">Reference proteome</keyword>
<organism evidence="2 3">
    <name type="scientific">Diplogelasinospora grovesii</name>
    <dbReference type="NCBI Taxonomy" id="303347"/>
    <lineage>
        <taxon>Eukaryota</taxon>
        <taxon>Fungi</taxon>
        <taxon>Dikarya</taxon>
        <taxon>Ascomycota</taxon>
        <taxon>Pezizomycotina</taxon>
        <taxon>Sordariomycetes</taxon>
        <taxon>Sordariomycetidae</taxon>
        <taxon>Sordariales</taxon>
        <taxon>Diplogelasinosporaceae</taxon>
        <taxon>Diplogelasinospora</taxon>
    </lineage>
</organism>
<dbReference type="AlphaFoldDB" id="A0AAN6MVE5"/>